<name>A0ABS6MXT1_9GAMM</name>
<evidence type="ECO:0000256" key="2">
    <source>
        <dbReference type="ARBA" id="ARBA00022448"/>
    </source>
</evidence>
<keyword evidence="4 6" id="KW-0067">ATP-binding</keyword>
<dbReference type="InterPro" id="IPR015860">
    <property type="entry name" value="ABC_transpr_TagH-like"/>
</dbReference>
<keyword evidence="3" id="KW-0547">Nucleotide-binding</keyword>
<dbReference type="Proteomes" id="UP000813068">
    <property type="component" value="Unassembled WGS sequence"/>
</dbReference>
<protein>
    <submittedName>
        <fullName evidence="6">ABC transporter ATP-binding protein</fullName>
    </submittedName>
</protein>
<proteinExistence type="inferred from homology"/>
<sequence>MSLLIVDNLGKAYRGYHSEWQRIARWFYLPVRPSEEHWVLKNISFAIEPGEAIGIVGQNGAGKSTLLKMITGTLQPTEGNVQVNGRIAAILELGMGFSTELTGRQNAYHAAGLMGFSAEQIEQAMPEIEAFADIGEYIEEPVRTYSSGMQVRLAFAVATAVRPDILIVDEALAVGDAAFQRKCFRRIEEFQEKGTTLLLVTHDIETVKKICDKALFLRQGGVAAYGPAKSVCDAYEKALFGGSKSAGKATVDTDPEFEPLVDPSLMSDCEVAYGDGRALIESIWLESQEGHLANVFGSSDSLILKYRVRFNVETTGVAFAFMIKTRDGVALFGMDTAHMPEVEGRIFAAGEKVLIRFELGNAFAPGNYYINCGVRDDGDDVSVFLHRRVDAALFRVCADRGTSVKSGLINAPVEFSMECV</sequence>
<dbReference type="RefSeq" id="WP_217682056.1">
    <property type="nucleotide sequence ID" value="NZ_JAHRGL010000030.1"/>
</dbReference>
<feature type="domain" description="ABC transporter" evidence="5">
    <location>
        <begin position="4"/>
        <end position="244"/>
    </location>
</feature>
<dbReference type="InterPro" id="IPR003593">
    <property type="entry name" value="AAA+_ATPase"/>
</dbReference>
<gene>
    <name evidence="6" type="ORF">KRX52_12500</name>
</gene>
<dbReference type="PANTHER" id="PTHR46743:SF2">
    <property type="entry name" value="TEICHOIC ACIDS EXPORT ATP-BINDING PROTEIN TAGH"/>
    <property type="match status" value="1"/>
</dbReference>
<keyword evidence="7" id="KW-1185">Reference proteome</keyword>
<comment type="similarity">
    <text evidence="1">Belongs to the ABC transporter superfamily.</text>
</comment>
<dbReference type="PANTHER" id="PTHR46743">
    <property type="entry name" value="TEICHOIC ACIDS EXPORT ATP-BINDING PROTEIN TAGH"/>
    <property type="match status" value="1"/>
</dbReference>
<keyword evidence="2" id="KW-0813">Transport</keyword>
<comment type="caution">
    <text evidence="6">The sequence shown here is derived from an EMBL/GenBank/DDBJ whole genome shotgun (WGS) entry which is preliminary data.</text>
</comment>
<dbReference type="Pfam" id="PF14524">
    <property type="entry name" value="Wzt_C"/>
    <property type="match status" value="1"/>
</dbReference>
<accession>A0ABS6MXT1</accession>
<dbReference type="InterPro" id="IPR029439">
    <property type="entry name" value="Wzt_C"/>
</dbReference>
<dbReference type="InterPro" id="IPR050683">
    <property type="entry name" value="Bact_Polysacc_Export_ATP-bd"/>
</dbReference>
<evidence type="ECO:0000313" key="6">
    <source>
        <dbReference type="EMBL" id="MBV2133613.1"/>
    </source>
</evidence>
<dbReference type="GO" id="GO:0005524">
    <property type="term" value="F:ATP binding"/>
    <property type="evidence" value="ECO:0007669"/>
    <property type="project" value="UniProtKB-KW"/>
</dbReference>
<dbReference type="EMBL" id="JAHRGL010000030">
    <property type="protein sequence ID" value="MBV2133613.1"/>
    <property type="molecule type" value="Genomic_DNA"/>
</dbReference>
<evidence type="ECO:0000259" key="5">
    <source>
        <dbReference type="PROSITE" id="PS50893"/>
    </source>
</evidence>
<dbReference type="Pfam" id="PF00005">
    <property type="entry name" value="ABC_tran"/>
    <property type="match status" value="1"/>
</dbReference>
<dbReference type="PROSITE" id="PS50893">
    <property type="entry name" value="ABC_TRANSPORTER_2"/>
    <property type="match status" value="1"/>
</dbReference>
<dbReference type="CDD" id="cd10147">
    <property type="entry name" value="Wzt_C-like"/>
    <property type="match status" value="1"/>
</dbReference>
<evidence type="ECO:0000256" key="1">
    <source>
        <dbReference type="ARBA" id="ARBA00005417"/>
    </source>
</evidence>
<dbReference type="InterPro" id="IPR003439">
    <property type="entry name" value="ABC_transporter-like_ATP-bd"/>
</dbReference>
<dbReference type="PROSITE" id="PS00211">
    <property type="entry name" value="ABC_TRANSPORTER_1"/>
    <property type="match status" value="1"/>
</dbReference>
<reference evidence="6 7" key="1">
    <citation type="submission" date="2021-06" db="EMBL/GenBank/DDBJ databases">
        <title>Differences between aerobic and microaerobic xylene degrading microbial communities.</title>
        <authorList>
            <person name="Banerjee S."/>
            <person name="Tancsics A."/>
        </authorList>
    </citation>
    <scope>NUCLEOTIDE SEQUENCE [LARGE SCALE GENOMIC DNA]</scope>
    <source>
        <strain evidence="6 7">MAP12</strain>
    </source>
</reference>
<evidence type="ECO:0000256" key="3">
    <source>
        <dbReference type="ARBA" id="ARBA00022741"/>
    </source>
</evidence>
<dbReference type="SMART" id="SM00382">
    <property type="entry name" value="AAA"/>
    <property type="match status" value="1"/>
</dbReference>
<dbReference type="InterPro" id="IPR017871">
    <property type="entry name" value="ABC_transporter-like_CS"/>
</dbReference>
<evidence type="ECO:0000256" key="4">
    <source>
        <dbReference type="ARBA" id="ARBA00022840"/>
    </source>
</evidence>
<dbReference type="CDD" id="cd03220">
    <property type="entry name" value="ABC_KpsT_Wzt"/>
    <property type="match status" value="1"/>
</dbReference>
<evidence type="ECO:0000313" key="7">
    <source>
        <dbReference type="Proteomes" id="UP000813068"/>
    </source>
</evidence>
<organism evidence="6 7">
    <name type="scientific">Geopseudomonas aromaticivorans</name>
    <dbReference type="NCBI Taxonomy" id="2849492"/>
    <lineage>
        <taxon>Bacteria</taxon>
        <taxon>Pseudomonadati</taxon>
        <taxon>Pseudomonadota</taxon>
        <taxon>Gammaproteobacteria</taxon>
        <taxon>Pseudomonadales</taxon>
        <taxon>Pseudomonadaceae</taxon>
        <taxon>Geopseudomonas</taxon>
    </lineage>
</organism>